<dbReference type="AlphaFoldDB" id="A0A4R1LTZ2"/>
<gene>
    <name evidence="2" type="ORF">C8N28_2345</name>
</gene>
<sequence length="288" mass="32489">MNKIGFNVLVWSAVMSDDLFPIVDRLKSIGYNGVECFIGDDDTPAYKQFGDYTRSLDLGVTAVMVGTKDENPIDKSAIVRKKAIDRIRRAIDKAHDMNATIICGPFHSGHSIFSHMPPQEEEYKWAAEVLYAAGNHAAQANITLALEALNRFECYLCNTMEQLSKLINLADHPNVKAMYDTHHANVEEKKIPQSIHTISPVLAHVHISENDRGTPGDGHVRWDETFSTLAEINYDGWLTIEAFSRNDPAFANSIGVWRDYSEPWAIAEQGFKFIKEMLKKHENKIPNQ</sequence>
<dbReference type="RefSeq" id="WP_132225099.1">
    <property type="nucleotide sequence ID" value="NZ_SMGO01000003.1"/>
</dbReference>
<reference evidence="2 3" key="1">
    <citation type="submission" date="2019-03" db="EMBL/GenBank/DDBJ databases">
        <title>Genomic Encyclopedia of Archaeal and Bacterial Type Strains, Phase II (KMG-II): from individual species to whole genera.</title>
        <authorList>
            <person name="Goeker M."/>
        </authorList>
    </citation>
    <scope>NUCLEOTIDE SEQUENCE [LARGE SCALE GENOMIC DNA]</scope>
    <source>
        <strain evidence="2 3">DSM 22554</strain>
    </source>
</reference>
<dbReference type="Pfam" id="PF01261">
    <property type="entry name" value="AP_endonuc_2"/>
    <property type="match status" value="1"/>
</dbReference>
<dbReference type="SUPFAM" id="SSF51658">
    <property type="entry name" value="Xylose isomerase-like"/>
    <property type="match status" value="1"/>
</dbReference>
<dbReference type="Proteomes" id="UP000294616">
    <property type="component" value="Unassembled WGS sequence"/>
</dbReference>
<dbReference type="InterPro" id="IPR036237">
    <property type="entry name" value="Xyl_isomerase-like_sf"/>
</dbReference>
<comment type="caution">
    <text evidence="2">The sequence shown here is derived from an EMBL/GenBank/DDBJ whole genome shotgun (WGS) entry which is preliminary data.</text>
</comment>
<keyword evidence="3" id="KW-1185">Reference proteome</keyword>
<evidence type="ECO:0000259" key="1">
    <source>
        <dbReference type="Pfam" id="PF01261"/>
    </source>
</evidence>
<dbReference type="OrthoDB" id="9801426at2"/>
<feature type="domain" description="Xylose isomerase-like TIM barrel" evidence="1">
    <location>
        <begin position="23"/>
        <end position="262"/>
    </location>
</feature>
<accession>A0A4R1LTZ2</accession>
<protein>
    <submittedName>
        <fullName evidence="2">D-psicose/D-tagatose/L-ribulose 3-epimerase</fullName>
    </submittedName>
</protein>
<dbReference type="EMBL" id="SMGO01000003">
    <property type="protein sequence ID" value="TCK80603.1"/>
    <property type="molecule type" value="Genomic_DNA"/>
</dbReference>
<dbReference type="Gene3D" id="3.20.20.150">
    <property type="entry name" value="Divalent-metal-dependent TIM barrel enzymes"/>
    <property type="match status" value="1"/>
</dbReference>
<evidence type="ECO:0000313" key="3">
    <source>
        <dbReference type="Proteomes" id="UP000294616"/>
    </source>
</evidence>
<dbReference type="InterPro" id="IPR013022">
    <property type="entry name" value="Xyl_isomerase-like_TIM-brl"/>
</dbReference>
<dbReference type="PANTHER" id="PTHR12110">
    <property type="entry name" value="HYDROXYPYRUVATE ISOMERASE"/>
    <property type="match status" value="1"/>
</dbReference>
<dbReference type="InterPro" id="IPR050312">
    <property type="entry name" value="IolE/XylAMocC-like"/>
</dbReference>
<evidence type="ECO:0000313" key="2">
    <source>
        <dbReference type="EMBL" id="TCK80603.1"/>
    </source>
</evidence>
<organism evidence="2 3">
    <name type="scientific">Albibacterium bauzanense</name>
    <dbReference type="NCBI Taxonomy" id="653929"/>
    <lineage>
        <taxon>Bacteria</taxon>
        <taxon>Pseudomonadati</taxon>
        <taxon>Bacteroidota</taxon>
        <taxon>Sphingobacteriia</taxon>
        <taxon>Sphingobacteriales</taxon>
        <taxon>Sphingobacteriaceae</taxon>
        <taxon>Albibacterium</taxon>
    </lineage>
</organism>
<proteinExistence type="predicted"/>
<name>A0A4R1LTZ2_9SPHI</name>